<evidence type="ECO:0000313" key="18">
    <source>
        <dbReference type="Proteomes" id="UP001139559"/>
    </source>
</evidence>
<keyword evidence="6 15" id="KW-0375">Hydrogen ion transport</keyword>
<evidence type="ECO:0000256" key="7">
    <source>
        <dbReference type="ARBA" id="ARBA00022989"/>
    </source>
</evidence>
<dbReference type="Gene3D" id="6.10.250.1580">
    <property type="match status" value="1"/>
</dbReference>
<evidence type="ECO:0000256" key="16">
    <source>
        <dbReference type="RuleBase" id="RU003848"/>
    </source>
</evidence>
<dbReference type="GO" id="GO:0046933">
    <property type="term" value="F:proton-transporting ATP synthase activity, rotational mechanism"/>
    <property type="evidence" value="ECO:0007669"/>
    <property type="project" value="UniProtKB-UniRule"/>
</dbReference>
<dbReference type="PANTHER" id="PTHR33445">
    <property type="entry name" value="ATP SYNTHASE SUBUNIT B', CHLOROPLASTIC"/>
    <property type="match status" value="1"/>
</dbReference>
<dbReference type="RefSeq" id="WP_248010666.1">
    <property type="nucleotide sequence ID" value="NZ_JAJHVV010000017.1"/>
</dbReference>
<comment type="subunit">
    <text evidence="13">F-type ATPases have 2 components, F(1) - the catalytic core - and F(0) - the membrane proton channel. F(1) has five subunits: alpha(3), beta(3), gamma(1), delta(1), epsilon(1). F(0) has four main subunits: a(1), b(2) and c(10-14). The alpha and beta chains form an alternating ring which encloses part of the gamma chain. F(1) is attached to F(0) by a central stalk formed by the gamma and epsilon chains, while a peripheral stalk is formed by the delta and b chains.</text>
</comment>
<comment type="subcellular location">
    <subcellularLocation>
        <location evidence="15">Cell membrane</location>
        <topology evidence="15">Single-pass membrane protein</topology>
    </subcellularLocation>
    <subcellularLocation>
        <location evidence="14">Endomembrane system</location>
        <topology evidence="14">Single-pass membrane protein</topology>
    </subcellularLocation>
</comment>
<evidence type="ECO:0000313" key="17">
    <source>
        <dbReference type="EMBL" id="MCK6265597.1"/>
    </source>
</evidence>
<evidence type="ECO:0000256" key="13">
    <source>
        <dbReference type="ARBA" id="ARBA00026054"/>
    </source>
</evidence>
<keyword evidence="8 15" id="KW-0406">Ion transport</keyword>
<feature type="transmembrane region" description="Helical" evidence="15">
    <location>
        <begin position="6"/>
        <end position="26"/>
    </location>
</feature>
<evidence type="ECO:0000256" key="11">
    <source>
        <dbReference type="ARBA" id="ARBA00025198"/>
    </source>
</evidence>
<dbReference type="InterPro" id="IPR005864">
    <property type="entry name" value="ATP_synth_F0_bsu_bac"/>
</dbReference>
<dbReference type="PANTHER" id="PTHR33445:SF1">
    <property type="entry name" value="ATP SYNTHASE SUBUNIT B"/>
    <property type="match status" value="1"/>
</dbReference>
<reference evidence="17" key="1">
    <citation type="submission" date="2021-11" db="EMBL/GenBank/DDBJ databases">
        <title>Vibrio ZSDE26 sp. nov. and Vibrio ZSDZ34 sp. nov., isolated from coastal seawater in Qingdao.</title>
        <authorList>
            <person name="Zhang P."/>
        </authorList>
    </citation>
    <scope>NUCLEOTIDE SEQUENCE</scope>
    <source>
        <strain evidence="17">ZSDE26</strain>
    </source>
</reference>
<dbReference type="InterPro" id="IPR002146">
    <property type="entry name" value="ATP_synth_b/b'su_bac/chlpt"/>
</dbReference>
<evidence type="ECO:0000256" key="9">
    <source>
        <dbReference type="ARBA" id="ARBA00023136"/>
    </source>
</evidence>
<evidence type="ECO:0000256" key="5">
    <source>
        <dbReference type="ARBA" id="ARBA00022692"/>
    </source>
</evidence>
<comment type="caution">
    <text evidence="17">The sequence shown here is derived from an EMBL/GenBank/DDBJ whole genome shotgun (WGS) entry which is preliminary data.</text>
</comment>
<accession>A0A9X2BLF7</accession>
<dbReference type="Proteomes" id="UP001139559">
    <property type="component" value="Unassembled WGS sequence"/>
</dbReference>
<sequence>MNINATLLGQAIAFTLFVWFCMKYVWPPLIAAIEERQKKISEGLESAERADKALQLAQHSAADQLKDAKQEALGIIELANKRKTQILDEARQEAMQEREHVLAQGKAELEAETLRARNELQKDVASLAILGAEKIIERSIDPAAHQDILDSISAKL</sequence>
<comment type="function">
    <text evidence="12">Component of the F(0) channel, it forms part of the peripheral stalk, linking F(1) to F(0). The b'-subunit is a diverged and duplicated form of b found in plants and photosynthetic bacteria.</text>
</comment>
<dbReference type="SUPFAM" id="SSF81573">
    <property type="entry name" value="F1F0 ATP synthase subunit B, membrane domain"/>
    <property type="match status" value="1"/>
</dbReference>
<evidence type="ECO:0000256" key="10">
    <source>
        <dbReference type="ARBA" id="ARBA00023310"/>
    </source>
</evidence>
<name>A0A9X2BLF7_9VIBR</name>
<evidence type="ECO:0000256" key="8">
    <source>
        <dbReference type="ARBA" id="ARBA00023065"/>
    </source>
</evidence>
<dbReference type="InterPro" id="IPR028987">
    <property type="entry name" value="ATP_synth_B-like_membr_sf"/>
</dbReference>
<comment type="subunit">
    <text evidence="15">F-type ATPases have 2 components, F(1) - the catalytic core - and F(0) - the membrane proton channel. F(1) has five subunits: alpha(3), beta(3), gamma(1), delta(1), epsilon(1). F(0) has three main subunits: a(1), b(2) and c(10-14). The alpha and beta chains form an alternating ring which encloses part of the gamma chain. F(1) is attached to F(0) by a central stalk formed by the gamma and epsilon chains, while a peripheral stalk is formed by the delta and b chains.</text>
</comment>
<dbReference type="EMBL" id="JAJHVV010000017">
    <property type="protein sequence ID" value="MCK6265597.1"/>
    <property type="molecule type" value="Genomic_DNA"/>
</dbReference>
<keyword evidence="5 15" id="KW-0812">Transmembrane</keyword>
<evidence type="ECO:0000256" key="2">
    <source>
        <dbReference type="ARBA" id="ARBA00022448"/>
    </source>
</evidence>
<keyword evidence="4 15" id="KW-0138">CF(0)</keyword>
<dbReference type="NCBIfam" id="TIGR01144">
    <property type="entry name" value="ATP_synt_b"/>
    <property type="match status" value="1"/>
</dbReference>
<evidence type="ECO:0000256" key="6">
    <source>
        <dbReference type="ARBA" id="ARBA00022781"/>
    </source>
</evidence>
<dbReference type="GO" id="GO:0005886">
    <property type="term" value="C:plasma membrane"/>
    <property type="evidence" value="ECO:0007669"/>
    <property type="project" value="UniProtKB-SubCell"/>
</dbReference>
<proteinExistence type="inferred from homology"/>
<dbReference type="Pfam" id="PF00430">
    <property type="entry name" value="ATP-synt_B"/>
    <property type="match status" value="1"/>
</dbReference>
<dbReference type="CDD" id="cd06503">
    <property type="entry name" value="ATP-synt_Fo_b"/>
    <property type="match status" value="1"/>
</dbReference>
<evidence type="ECO:0000256" key="14">
    <source>
        <dbReference type="ARBA" id="ARBA00037847"/>
    </source>
</evidence>
<keyword evidence="2 15" id="KW-0813">Transport</keyword>
<evidence type="ECO:0000256" key="12">
    <source>
        <dbReference type="ARBA" id="ARBA00025614"/>
    </source>
</evidence>
<evidence type="ECO:0000256" key="1">
    <source>
        <dbReference type="ARBA" id="ARBA00005513"/>
    </source>
</evidence>
<evidence type="ECO:0000256" key="15">
    <source>
        <dbReference type="HAMAP-Rule" id="MF_01398"/>
    </source>
</evidence>
<dbReference type="NCBIfam" id="NF004413">
    <property type="entry name" value="PRK05759.1-4"/>
    <property type="match status" value="1"/>
</dbReference>
<keyword evidence="10 15" id="KW-0066">ATP synthesis</keyword>
<dbReference type="GO" id="GO:0012505">
    <property type="term" value="C:endomembrane system"/>
    <property type="evidence" value="ECO:0007669"/>
    <property type="project" value="UniProtKB-SubCell"/>
</dbReference>
<dbReference type="GO" id="GO:0046961">
    <property type="term" value="F:proton-transporting ATPase activity, rotational mechanism"/>
    <property type="evidence" value="ECO:0007669"/>
    <property type="project" value="TreeGrafter"/>
</dbReference>
<keyword evidence="18" id="KW-1185">Reference proteome</keyword>
<dbReference type="HAMAP" id="MF_01398">
    <property type="entry name" value="ATP_synth_b_bprime"/>
    <property type="match status" value="1"/>
</dbReference>
<dbReference type="GO" id="GO:0045259">
    <property type="term" value="C:proton-transporting ATP synthase complex"/>
    <property type="evidence" value="ECO:0007669"/>
    <property type="project" value="UniProtKB-KW"/>
</dbReference>
<organism evidence="17 18">
    <name type="scientific">Vibrio amylolyticus</name>
    <dbReference type="NCBI Taxonomy" id="2847292"/>
    <lineage>
        <taxon>Bacteria</taxon>
        <taxon>Pseudomonadati</taxon>
        <taxon>Pseudomonadota</taxon>
        <taxon>Gammaproteobacteria</taxon>
        <taxon>Vibrionales</taxon>
        <taxon>Vibrionaceae</taxon>
        <taxon>Vibrio</taxon>
    </lineage>
</organism>
<protein>
    <recommendedName>
        <fullName evidence="15">ATP synthase subunit b</fullName>
    </recommendedName>
    <alternativeName>
        <fullName evidence="15">ATP synthase F(0) sector subunit b</fullName>
    </alternativeName>
    <alternativeName>
        <fullName evidence="15">ATPase subunit I</fullName>
    </alternativeName>
    <alternativeName>
        <fullName evidence="15">F-type ATPase subunit b</fullName>
        <shortName evidence="15">F-ATPase subunit b</shortName>
    </alternativeName>
</protein>
<keyword evidence="3 15" id="KW-1003">Cell membrane</keyword>
<gene>
    <name evidence="15 17" type="primary">atpF</name>
    <name evidence="17" type="ORF">KP803_20280</name>
</gene>
<evidence type="ECO:0000256" key="4">
    <source>
        <dbReference type="ARBA" id="ARBA00022547"/>
    </source>
</evidence>
<dbReference type="InterPro" id="IPR050059">
    <property type="entry name" value="ATP_synthase_B_chain"/>
</dbReference>
<dbReference type="NCBIfam" id="NF004411">
    <property type="entry name" value="PRK05759.1-2"/>
    <property type="match status" value="1"/>
</dbReference>
<comment type="function">
    <text evidence="11 15">F(1)F(0) ATP synthase produces ATP from ADP in the presence of a proton or sodium gradient. F-type ATPases consist of two structural domains, F(1) containing the extramembraneous catalytic core and F(0) containing the membrane proton channel, linked together by a central stalk and a peripheral stalk. During catalysis, ATP synthesis in the catalytic domain of F(1) is coupled via a rotary mechanism of the central stalk subunits to proton translocation.</text>
</comment>
<comment type="similarity">
    <text evidence="1 15 16">Belongs to the ATPase B chain family.</text>
</comment>
<keyword evidence="7 15" id="KW-1133">Transmembrane helix</keyword>
<dbReference type="AlphaFoldDB" id="A0A9X2BLF7"/>
<evidence type="ECO:0000256" key="3">
    <source>
        <dbReference type="ARBA" id="ARBA00022475"/>
    </source>
</evidence>
<keyword evidence="9 15" id="KW-0472">Membrane</keyword>